<dbReference type="SUPFAM" id="SSF55729">
    <property type="entry name" value="Acyl-CoA N-acyltransferases (Nat)"/>
    <property type="match status" value="1"/>
</dbReference>
<dbReference type="PANTHER" id="PTHR20905">
    <property type="entry name" value="N-ACETYLTRANSFERASE-RELATED"/>
    <property type="match status" value="1"/>
</dbReference>
<evidence type="ECO:0000256" key="7">
    <source>
        <dbReference type="ARBA" id="ARBA00050849"/>
    </source>
</evidence>
<dbReference type="InterPro" id="IPR000182">
    <property type="entry name" value="GNAT_dom"/>
</dbReference>
<reference evidence="16" key="1">
    <citation type="submission" date="2025-08" db="UniProtKB">
        <authorList>
            <consortium name="RefSeq"/>
        </authorList>
    </citation>
    <scope>IDENTIFICATION</scope>
    <source>
        <strain evidence="16">11010-0011.00</strain>
        <tissue evidence="16">Whole body</tissue>
    </source>
</reference>
<evidence type="ECO:0000256" key="2">
    <source>
        <dbReference type="ARBA" id="ARBA00023315"/>
    </source>
</evidence>
<dbReference type="PANTHER" id="PTHR20905:SF1">
    <property type="entry name" value="AT07410P-RELATED"/>
    <property type="match status" value="1"/>
</dbReference>
<comment type="catalytic activity">
    <reaction evidence="12">
        <text>dopamine + hexadecanoyl-CoA = N-hexadecanoyl-dopamine + CoA + H(+)</text>
        <dbReference type="Rhea" id="RHEA:51376"/>
        <dbReference type="ChEBI" id="CHEBI:15378"/>
        <dbReference type="ChEBI" id="CHEBI:57287"/>
        <dbReference type="ChEBI" id="CHEBI:57379"/>
        <dbReference type="ChEBI" id="CHEBI:59905"/>
        <dbReference type="ChEBI" id="CHEBI:134058"/>
    </reaction>
    <physiologicalReaction direction="left-to-right" evidence="12">
        <dbReference type="Rhea" id="RHEA:51377"/>
    </physiologicalReaction>
</comment>
<evidence type="ECO:0000256" key="12">
    <source>
        <dbReference type="ARBA" id="ARBA00052335"/>
    </source>
</evidence>
<dbReference type="FunFam" id="3.40.630.30:FF:000046">
    <property type="entry name" value="Dopamine N-acetyltransferase"/>
    <property type="match status" value="1"/>
</dbReference>
<comment type="catalytic activity">
    <reaction evidence="6">
        <text>dopamine + (9Z)-octadecenoyl-CoA = N-(9Z-octadecanoyl)-dopamine + CoA + H(+)</text>
        <dbReference type="Rhea" id="RHEA:51380"/>
        <dbReference type="ChEBI" id="CHEBI:15378"/>
        <dbReference type="ChEBI" id="CHEBI:31883"/>
        <dbReference type="ChEBI" id="CHEBI:57287"/>
        <dbReference type="ChEBI" id="CHEBI:57387"/>
        <dbReference type="ChEBI" id="CHEBI:59905"/>
    </reaction>
    <physiologicalReaction direction="left-to-right" evidence="6">
        <dbReference type="Rhea" id="RHEA:51381"/>
    </physiologicalReaction>
</comment>
<comment type="catalytic activity">
    <reaction evidence="7">
        <text>serotonin + octadecanoyl-CoA = N-octadecanoyl-serotonin + CoA + H(+)</text>
        <dbReference type="Rhea" id="RHEA:51400"/>
        <dbReference type="ChEBI" id="CHEBI:15378"/>
        <dbReference type="ChEBI" id="CHEBI:57287"/>
        <dbReference type="ChEBI" id="CHEBI:57394"/>
        <dbReference type="ChEBI" id="CHEBI:134065"/>
        <dbReference type="ChEBI" id="CHEBI:350546"/>
    </reaction>
    <physiologicalReaction direction="left-to-right" evidence="7">
        <dbReference type="Rhea" id="RHEA:51401"/>
    </physiologicalReaction>
</comment>
<dbReference type="EC" id="2.3.1.87" evidence="5"/>
<dbReference type="AlphaFoldDB" id="A0A6J2TQX5"/>
<feature type="domain" description="N-acetyltransferase" evidence="14">
    <location>
        <begin position="9"/>
        <end position="209"/>
    </location>
</feature>
<evidence type="ECO:0000256" key="6">
    <source>
        <dbReference type="ARBA" id="ARBA00050189"/>
    </source>
</evidence>
<dbReference type="Proteomes" id="UP000504634">
    <property type="component" value="Unplaced"/>
</dbReference>
<evidence type="ECO:0000256" key="8">
    <source>
        <dbReference type="ARBA" id="ARBA00051284"/>
    </source>
</evidence>
<sequence>MSSKTEDSIKIRTMTVDDFKEIKPFLREHLYTGEPLTMSSNEDAEKCDEKNTDEYNLKLIKQGTSLVAVEPSGRIVGLVLAGALYPSDFEKNRVAAETAEQHVWGRLNRLLSVVERQANFFERYGASKAIYSHITNVHSSMRGKGLGSRLAAALMDVGRAKGFPLMVAYCTSFYSARQKQALGMEVAYSLPYADYKDEEGRVIFHPPAPHDAIRVMVMRL</sequence>
<comment type="catalytic activity">
    <reaction evidence="11">
        <text>serotonin + hexadecanoyl-CoA = N-hexadecanoyl-serotonin + CoA + H(+)</text>
        <dbReference type="Rhea" id="RHEA:51384"/>
        <dbReference type="ChEBI" id="CHEBI:15378"/>
        <dbReference type="ChEBI" id="CHEBI:57287"/>
        <dbReference type="ChEBI" id="CHEBI:57379"/>
        <dbReference type="ChEBI" id="CHEBI:134059"/>
        <dbReference type="ChEBI" id="CHEBI:350546"/>
    </reaction>
    <physiologicalReaction direction="left-to-right" evidence="11">
        <dbReference type="Rhea" id="RHEA:51385"/>
    </physiologicalReaction>
</comment>
<protein>
    <recommendedName>
        <fullName evidence="5">aralkylamine N-acetyltransferase</fullName>
        <ecNumber evidence="5">2.3.1.87</ecNumber>
    </recommendedName>
</protein>
<dbReference type="Pfam" id="PF00583">
    <property type="entry name" value="Acetyltransf_1"/>
    <property type="match status" value="1"/>
</dbReference>
<evidence type="ECO:0000259" key="14">
    <source>
        <dbReference type="PROSITE" id="PS51186"/>
    </source>
</evidence>
<organism evidence="15 16">
    <name type="scientific">Drosophila lebanonensis</name>
    <name type="common">Fruit fly</name>
    <name type="synonym">Scaptodrosophila lebanonensis</name>
    <dbReference type="NCBI Taxonomy" id="7225"/>
    <lineage>
        <taxon>Eukaryota</taxon>
        <taxon>Metazoa</taxon>
        <taxon>Ecdysozoa</taxon>
        <taxon>Arthropoda</taxon>
        <taxon>Hexapoda</taxon>
        <taxon>Insecta</taxon>
        <taxon>Pterygota</taxon>
        <taxon>Neoptera</taxon>
        <taxon>Endopterygota</taxon>
        <taxon>Diptera</taxon>
        <taxon>Brachycera</taxon>
        <taxon>Muscomorpha</taxon>
        <taxon>Ephydroidea</taxon>
        <taxon>Drosophilidae</taxon>
        <taxon>Scaptodrosophila</taxon>
    </lineage>
</organism>
<evidence type="ECO:0000313" key="15">
    <source>
        <dbReference type="Proteomes" id="UP000504634"/>
    </source>
</evidence>
<evidence type="ECO:0000256" key="10">
    <source>
        <dbReference type="ARBA" id="ARBA00051823"/>
    </source>
</evidence>
<evidence type="ECO:0000256" key="3">
    <source>
        <dbReference type="ARBA" id="ARBA00037926"/>
    </source>
</evidence>
<comment type="catalytic activity">
    <reaction evidence="10">
        <text>serotonin + (9Z)-octadecenoyl-CoA = N-(9Z-octadecenoyl)-serotonin + CoA + H(+)</text>
        <dbReference type="Rhea" id="RHEA:51392"/>
        <dbReference type="ChEBI" id="CHEBI:15378"/>
        <dbReference type="ChEBI" id="CHEBI:57287"/>
        <dbReference type="ChEBI" id="CHEBI:57387"/>
        <dbReference type="ChEBI" id="CHEBI:134064"/>
        <dbReference type="ChEBI" id="CHEBI:350546"/>
    </reaction>
    <physiologicalReaction direction="left-to-right" evidence="10">
        <dbReference type="Rhea" id="RHEA:51393"/>
    </physiologicalReaction>
</comment>
<evidence type="ECO:0000256" key="11">
    <source>
        <dbReference type="ARBA" id="ARBA00052178"/>
    </source>
</evidence>
<keyword evidence="15" id="KW-1185">Reference proteome</keyword>
<dbReference type="Gene3D" id="3.40.630.30">
    <property type="match status" value="1"/>
</dbReference>
<dbReference type="RefSeq" id="XP_030377518.1">
    <property type="nucleotide sequence ID" value="XM_030521658.1"/>
</dbReference>
<name>A0A6J2TQX5_DROLE</name>
<dbReference type="PROSITE" id="PS51186">
    <property type="entry name" value="GNAT"/>
    <property type="match status" value="1"/>
</dbReference>
<comment type="catalytic activity">
    <reaction evidence="9">
        <text>dopamine + acetyl-CoA = N-acetyldopamine + CoA + H(+)</text>
        <dbReference type="Rhea" id="RHEA:51388"/>
        <dbReference type="ChEBI" id="CHEBI:15378"/>
        <dbReference type="ChEBI" id="CHEBI:57287"/>
        <dbReference type="ChEBI" id="CHEBI:57288"/>
        <dbReference type="ChEBI" id="CHEBI:59905"/>
        <dbReference type="ChEBI" id="CHEBI:125678"/>
    </reaction>
    <physiologicalReaction direction="left-to-right" evidence="9">
        <dbReference type="Rhea" id="RHEA:51389"/>
    </physiologicalReaction>
</comment>
<keyword evidence="2" id="KW-0012">Acyltransferase</keyword>
<keyword evidence="1" id="KW-0808">Transferase</keyword>
<gene>
    <name evidence="16" type="primary">LOC115626319</name>
</gene>
<accession>A0A6J2TQX5</accession>
<proteinExistence type="inferred from homology"/>
<dbReference type="InterPro" id="IPR016181">
    <property type="entry name" value="Acyl_CoA_acyltransferase"/>
</dbReference>
<dbReference type="GO" id="GO:0004059">
    <property type="term" value="F:aralkylamine N-acetyltransferase activity"/>
    <property type="evidence" value="ECO:0007669"/>
    <property type="project" value="UniProtKB-EC"/>
</dbReference>
<evidence type="ECO:0000256" key="9">
    <source>
        <dbReference type="ARBA" id="ARBA00051711"/>
    </source>
</evidence>
<evidence type="ECO:0000256" key="13">
    <source>
        <dbReference type="ARBA" id="ARBA00052491"/>
    </source>
</evidence>
<dbReference type="CDD" id="cd04301">
    <property type="entry name" value="NAT_SF"/>
    <property type="match status" value="1"/>
</dbReference>
<evidence type="ECO:0000256" key="1">
    <source>
        <dbReference type="ARBA" id="ARBA00022679"/>
    </source>
</evidence>
<comment type="pathway">
    <text evidence="3">Aromatic compound metabolism; melatonin biosynthesis; melatonin from serotonin: step 1/2.</text>
</comment>
<evidence type="ECO:0000256" key="4">
    <source>
        <dbReference type="ARBA" id="ARBA00038182"/>
    </source>
</evidence>
<dbReference type="OrthoDB" id="8113373at2759"/>
<evidence type="ECO:0000256" key="5">
    <source>
        <dbReference type="ARBA" id="ARBA00039114"/>
    </source>
</evidence>
<comment type="similarity">
    <text evidence="4">Belongs to the acetyltransferase family. AANAT subfamily.</text>
</comment>
<comment type="catalytic activity">
    <reaction evidence="13">
        <text>serotonin + acetyl-CoA = N-acetylserotonin + CoA + H(+)</text>
        <dbReference type="Rhea" id="RHEA:25217"/>
        <dbReference type="ChEBI" id="CHEBI:15378"/>
        <dbReference type="ChEBI" id="CHEBI:17697"/>
        <dbReference type="ChEBI" id="CHEBI:57287"/>
        <dbReference type="ChEBI" id="CHEBI:57288"/>
        <dbReference type="ChEBI" id="CHEBI:350546"/>
        <dbReference type="EC" id="2.3.1.87"/>
    </reaction>
    <physiologicalReaction direction="left-to-right" evidence="13">
        <dbReference type="Rhea" id="RHEA:25218"/>
    </physiologicalReaction>
</comment>
<evidence type="ECO:0000313" key="16">
    <source>
        <dbReference type="RefSeq" id="XP_030377518.1"/>
    </source>
</evidence>
<comment type="catalytic activity">
    <reaction evidence="8">
        <text>serotonin + (5Z,8Z,11Z,14Z)-eicosatetraenoyl-CoA = N-[(5Z,8Z,11Z,14Z)-eicosatetraenoyl]-serotonin + CoA + H(+)</text>
        <dbReference type="Rhea" id="RHEA:51396"/>
        <dbReference type="ChEBI" id="CHEBI:15378"/>
        <dbReference type="ChEBI" id="CHEBI:57287"/>
        <dbReference type="ChEBI" id="CHEBI:57368"/>
        <dbReference type="ChEBI" id="CHEBI:132255"/>
        <dbReference type="ChEBI" id="CHEBI:350546"/>
    </reaction>
    <physiologicalReaction direction="left-to-right" evidence="8">
        <dbReference type="Rhea" id="RHEA:51397"/>
    </physiologicalReaction>
</comment>
<dbReference type="GeneID" id="115626319"/>